<reference evidence="5 6" key="1">
    <citation type="submission" date="2023-08" db="EMBL/GenBank/DDBJ databases">
        <authorList>
            <person name="Palmer J.M."/>
        </authorList>
    </citation>
    <scope>NUCLEOTIDE SEQUENCE [LARGE SCALE GENOMIC DNA]</scope>
    <source>
        <strain evidence="5 6">TWF481</strain>
    </source>
</reference>
<evidence type="ECO:0000256" key="3">
    <source>
        <dbReference type="ARBA" id="ARBA00023002"/>
    </source>
</evidence>
<evidence type="ECO:0008006" key="7">
    <source>
        <dbReference type="Google" id="ProtNLM"/>
    </source>
</evidence>
<dbReference type="PRINTS" id="PR00080">
    <property type="entry name" value="SDRFAMILY"/>
</dbReference>
<evidence type="ECO:0000256" key="4">
    <source>
        <dbReference type="RuleBase" id="RU000363"/>
    </source>
</evidence>
<dbReference type="Gene3D" id="3.40.50.720">
    <property type="entry name" value="NAD(P)-binding Rossmann-like Domain"/>
    <property type="match status" value="1"/>
</dbReference>
<name>A0AAV9WA87_9PEZI</name>
<dbReference type="AlphaFoldDB" id="A0AAV9WA87"/>
<evidence type="ECO:0000313" key="5">
    <source>
        <dbReference type="EMBL" id="KAK6503879.1"/>
    </source>
</evidence>
<evidence type="ECO:0000256" key="1">
    <source>
        <dbReference type="ARBA" id="ARBA00006484"/>
    </source>
</evidence>
<comment type="similarity">
    <text evidence="1 4">Belongs to the short-chain dehydrogenases/reductases (SDR) family.</text>
</comment>
<protein>
    <recommendedName>
        <fullName evidence="7">NAD(P)-binding protein</fullName>
    </recommendedName>
</protein>
<sequence>MASSNSPVAIITGGASGIGLAIATDLANKGWSVIIADINPQTGAPAAEKIGATFHQTDVSSWDSQLDLFKTTFQKHGRIDFFAANAGIDDKKSIYEETAEELEKNEPGQPFLKVIDVDFVAVIWGVKLASWYMRRNEKKKGGVIVLTSSAAGLYPMATNPLYAGCKAALINFARSVASTYITDKIRVNVICPALVPTAIFPGNLRDFFPEEHITPVSTIVSAYNKFIDDETLTGQVAECSQDNHFFRKQVEYPSESQRWMNEDSGECWDRAYKVYFAKQQEKK</sequence>
<dbReference type="InterPro" id="IPR002347">
    <property type="entry name" value="SDR_fam"/>
</dbReference>
<accession>A0AAV9WA87</accession>
<dbReference type="GO" id="GO:0016616">
    <property type="term" value="F:oxidoreductase activity, acting on the CH-OH group of donors, NAD or NADP as acceptor"/>
    <property type="evidence" value="ECO:0007669"/>
    <property type="project" value="TreeGrafter"/>
</dbReference>
<dbReference type="Pfam" id="PF00106">
    <property type="entry name" value="adh_short"/>
    <property type="match status" value="1"/>
</dbReference>
<dbReference type="SUPFAM" id="SSF51735">
    <property type="entry name" value="NAD(P)-binding Rossmann-fold domains"/>
    <property type="match status" value="1"/>
</dbReference>
<evidence type="ECO:0000256" key="2">
    <source>
        <dbReference type="ARBA" id="ARBA00022857"/>
    </source>
</evidence>
<gene>
    <name evidence="5" type="ORF">TWF481_008881</name>
</gene>
<organism evidence="5 6">
    <name type="scientific">Arthrobotrys musiformis</name>
    <dbReference type="NCBI Taxonomy" id="47236"/>
    <lineage>
        <taxon>Eukaryota</taxon>
        <taxon>Fungi</taxon>
        <taxon>Dikarya</taxon>
        <taxon>Ascomycota</taxon>
        <taxon>Pezizomycotina</taxon>
        <taxon>Orbiliomycetes</taxon>
        <taxon>Orbiliales</taxon>
        <taxon>Orbiliaceae</taxon>
        <taxon>Arthrobotrys</taxon>
    </lineage>
</organism>
<dbReference type="PROSITE" id="PS00061">
    <property type="entry name" value="ADH_SHORT"/>
    <property type="match status" value="1"/>
</dbReference>
<dbReference type="EMBL" id="JAVHJL010000005">
    <property type="protein sequence ID" value="KAK6503879.1"/>
    <property type="molecule type" value="Genomic_DNA"/>
</dbReference>
<dbReference type="GO" id="GO:0005737">
    <property type="term" value="C:cytoplasm"/>
    <property type="evidence" value="ECO:0007669"/>
    <property type="project" value="TreeGrafter"/>
</dbReference>
<keyword evidence="3" id="KW-0560">Oxidoreductase</keyword>
<dbReference type="CDD" id="cd05323">
    <property type="entry name" value="ADH_SDR_c_like"/>
    <property type="match status" value="1"/>
</dbReference>
<proteinExistence type="inferred from homology"/>
<keyword evidence="2" id="KW-0521">NADP</keyword>
<dbReference type="PRINTS" id="PR00081">
    <property type="entry name" value="GDHRDH"/>
</dbReference>
<evidence type="ECO:0000313" key="6">
    <source>
        <dbReference type="Proteomes" id="UP001370758"/>
    </source>
</evidence>
<dbReference type="InterPro" id="IPR020904">
    <property type="entry name" value="Sc_DH/Rdtase_CS"/>
</dbReference>
<dbReference type="PANTHER" id="PTHR44229">
    <property type="entry name" value="15-HYDROXYPROSTAGLANDIN DEHYDROGENASE [NAD(+)]"/>
    <property type="match status" value="1"/>
</dbReference>
<dbReference type="PANTHER" id="PTHR44229:SF4">
    <property type="entry name" value="15-HYDROXYPROSTAGLANDIN DEHYDROGENASE [NAD(+)]"/>
    <property type="match status" value="1"/>
</dbReference>
<keyword evidence="6" id="KW-1185">Reference proteome</keyword>
<comment type="caution">
    <text evidence="5">The sequence shown here is derived from an EMBL/GenBank/DDBJ whole genome shotgun (WGS) entry which is preliminary data.</text>
</comment>
<dbReference type="Proteomes" id="UP001370758">
    <property type="component" value="Unassembled WGS sequence"/>
</dbReference>
<dbReference type="InterPro" id="IPR036291">
    <property type="entry name" value="NAD(P)-bd_dom_sf"/>
</dbReference>